<dbReference type="EMBL" id="CP015820">
    <property type="protein sequence ID" value="AQT42931.1"/>
    <property type="molecule type" value="Genomic_DNA"/>
</dbReference>
<dbReference type="AlphaFoldDB" id="A0A1U9MBV8"/>
<evidence type="ECO:0000256" key="1">
    <source>
        <dbReference type="SAM" id="MobiDB-lite"/>
    </source>
</evidence>
<gene>
    <name evidence="2" type="ORF">BBC0178_014690</name>
</gene>
<evidence type="ECO:0000313" key="3">
    <source>
        <dbReference type="Proteomes" id="UP000189660"/>
    </source>
</evidence>
<proteinExistence type="predicted"/>
<evidence type="ECO:0000313" key="2">
    <source>
        <dbReference type="EMBL" id="AQT42931.1"/>
    </source>
</evidence>
<keyword evidence="3" id="KW-1185">Reference proteome</keyword>
<dbReference type="OrthoDB" id="8666421at2"/>
<sequence>MIISTPDRDRIDGKNNQSAPDNQTHVRQWTKTEFEGFLVNSAFHVDEIGYTQQNKFDISNVTILATLSCSEEFYNNWLTANHMPEKSGHLLITTEHSSLKRSGGIGSYITYTDHALPEKRMVLFIGPIGLDENWLETIHEKRWFHIGQISNIDTINHYDRDEILEAVYHFLYIYETINVIEYQEYFGIGFRVAQAKDSYLLPRQTQLVAVAHGNHYYLDNAEEDMIKRDITVDFFEKISLEKADHVVFPTTFLKNLYEQQQGMRFKSPIKLRFPIQIEEKQDFDNYEHLSTLIFFGKKSHQKGYDDFCDALKEIKNSPRYQDLYEKIKKVIFIGADSVDQEIIKSYSDVSYGVYSSKDAIAIIEKNKANSLVVLPYSNDNYPMSVFEVIRTGAQILVKDAGGIRDIFTDDCDENALYKNDLAKAIKEKFAQFFWNRTNSIKLLEKTVIDNYKENFSQFNSFFHSLYKKANRLLLKRVQFQ</sequence>
<name>A0A1U9MBV8_9HYPH</name>
<feature type="compositionally biased region" description="Basic and acidic residues" evidence="1">
    <location>
        <begin position="1"/>
        <end position="13"/>
    </location>
</feature>
<dbReference type="Proteomes" id="UP000189660">
    <property type="component" value="Chromosome"/>
</dbReference>
<dbReference type="Gene3D" id="3.40.50.2000">
    <property type="entry name" value="Glycogen Phosphorylase B"/>
    <property type="match status" value="1"/>
</dbReference>
<dbReference type="KEGG" id="bapa:BBC0178_014690"/>
<feature type="region of interest" description="Disordered" evidence="1">
    <location>
        <begin position="1"/>
        <end position="24"/>
    </location>
</feature>
<dbReference type="SUPFAM" id="SSF53756">
    <property type="entry name" value="UDP-Glycosyltransferase/glycogen phosphorylase"/>
    <property type="match status" value="1"/>
</dbReference>
<feature type="compositionally biased region" description="Polar residues" evidence="1">
    <location>
        <begin position="14"/>
        <end position="24"/>
    </location>
</feature>
<organism evidence="2 3">
    <name type="scientific">Bartonella apihabitans</name>
    <dbReference type="NCBI Taxonomy" id="2750929"/>
    <lineage>
        <taxon>Bacteria</taxon>
        <taxon>Pseudomonadati</taxon>
        <taxon>Pseudomonadota</taxon>
        <taxon>Alphaproteobacteria</taxon>
        <taxon>Hyphomicrobiales</taxon>
        <taxon>Bartonellaceae</taxon>
        <taxon>Bartonella</taxon>
    </lineage>
</organism>
<accession>A0A1U9MBV8</accession>
<reference evidence="2 3" key="1">
    <citation type="submission" date="2016-11" db="EMBL/GenBank/DDBJ databases">
        <title>Comparative genomics of Bartonella apis.</title>
        <authorList>
            <person name="Engel P."/>
        </authorList>
    </citation>
    <scope>NUCLEOTIDE SEQUENCE [LARGE SCALE GENOMIC DNA]</scope>
    <source>
        <strain evidence="2 3">BBC0178</strain>
    </source>
</reference>
<protein>
    <submittedName>
        <fullName evidence="2">Glycosyltransferase involved in cell wall bisynthesis</fullName>
    </submittedName>
</protein>